<organism evidence="1 2">
    <name type="scientific">Bosea thiooxidans</name>
    <dbReference type="NCBI Taxonomy" id="53254"/>
    <lineage>
        <taxon>Bacteria</taxon>
        <taxon>Pseudomonadati</taxon>
        <taxon>Pseudomonadota</taxon>
        <taxon>Alphaproteobacteria</taxon>
        <taxon>Hyphomicrobiales</taxon>
        <taxon>Boseaceae</taxon>
        <taxon>Bosea</taxon>
    </lineage>
</organism>
<comment type="caution">
    <text evidence="1">The sequence shown here is derived from an EMBL/GenBank/DDBJ whole genome shotgun (WGS) entry which is preliminary data.</text>
</comment>
<gene>
    <name evidence="1" type="ORF">ARD30_00835</name>
</gene>
<proteinExistence type="predicted"/>
<evidence type="ECO:0000313" key="2">
    <source>
        <dbReference type="Proteomes" id="UP000051562"/>
    </source>
</evidence>
<evidence type="ECO:0000313" key="1">
    <source>
        <dbReference type="EMBL" id="KQK32359.1"/>
    </source>
</evidence>
<sequence>MRIAPSYSVADRREAKRVSRERDVARLRDGSVQVVELNARNGFFSVLDRSKAQIVARRARVNIERD</sequence>
<keyword evidence="2" id="KW-1185">Reference proteome</keyword>
<dbReference type="EMBL" id="LMAR01000001">
    <property type="protein sequence ID" value="KQK32359.1"/>
    <property type="molecule type" value="Genomic_DNA"/>
</dbReference>
<dbReference type="AlphaFoldDB" id="A0A0Q3IBR1"/>
<dbReference type="RefSeq" id="WP_055726304.1">
    <property type="nucleotide sequence ID" value="NZ_LMAR01000001.1"/>
</dbReference>
<name>A0A0Q3IBR1_9HYPH</name>
<protein>
    <submittedName>
        <fullName evidence="1">Uncharacterized protein</fullName>
    </submittedName>
</protein>
<reference evidence="1 2" key="1">
    <citation type="submission" date="2015-10" db="EMBL/GenBank/DDBJ databases">
        <title>Draft genome of Bosea thiooxidans.</title>
        <authorList>
            <person name="Wang X."/>
        </authorList>
    </citation>
    <scope>NUCLEOTIDE SEQUENCE [LARGE SCALE GENOMIC DNA]</scope>
    <source>
        <strain evidence="1 2">CGMCC 9174</strain>
    </source>
</reference>
<dbReference type="Proteomes" id="UP000051562">
    <property type="component" value="Unassembled WGS sequence"/>
</dbReference>
<accession>A0A0Q3IBR1</accession>